<organism evidence="2 3">
    <name type="scientific">Aspergillus sclerotioniger CBS 115572</name>
    <dbReference type="NCBI Taxonomy" id="1450535"/>
    <lineage>
        <taxon>Eukaryota</taxon>
        <taxon>Fungi</taxon>
        <taxon>Dikarya</taxon>
        <taxon>Ascomycota</taxon>
        <taxon>Pezizomycotina</taxon>
        <taxon>Eurotiomycetes</taxon>
        <taxon>Eurotiomycetidae</taxon>
        <taxon>Eurotiales</taxon>
        <taxon>Aspergillaceae</taxon>
        <taxon>Aspergillus</taxon>
        <taxon>Aspergillus subgen. Circumdati</taxon>
    </lineage>
</organism>
<dbReference type="GO" id="GO:0016491">
    <property type="term" value="F:oxidoreductase activity"/>
    <property type="evidence" value="ECO:0007669"/>
    <property type="project" value="UniProtKB-KW"/>
</dbReference>
<dbReference type="OrthoDB" id="2898509at2759"/>
<evidence type="ECO:0000313" key="2">
    <source>
        <dbReference type="EMBL" id="PWY94620.1"/>
    </source>
</evidence>
<name>A0A317XDK7_9EURO</name>
<dbReference type="SUPFAM" id="SSF51735">
    <property type="entry name" value="NAD(P)-binding Rossmann-fold domains"/>
    <property type="match status" value="1"/>
</dbReference>
<dbReference type="InterPro" id="IPR052228">
    <property type="entry name" value="Sec_Metab_Biosynth_Oxidored"/>
</dbReference>
<dbReference type="STRING" id="1450535.A0A317XDK7"/>
<keyword evidence="1" id="KW-0560">Oxidoreductase</keyword>
<evidence type="ECO:0000313" key="3">
    <source>
        <dbReference type="Proteomes" id="UP000246702"/>
    </source>
</evidence>
<dbReference type="GeneID" id="37117050"/>
<protein>
    <recommendedName>
        <fullName evidence="4">NAD(P)-binding protein</fullName>
    </recommendedName>
</protein>
<sequence length="238" mass="26301">MVSIPEIRASNARITTTTAPQIVVFTGATDGIGKATLTRLISTNLPIKIYAIGRNGQKHESFLSQLRKSNKKATIIWLEGQISLLADTKRLCDEIKARETFIDCLYMSAGFITSGERVETPESLPLSQALTYYSRILTITHLLPLLKASPNSPRIVSVLAAGNETTSIYLDDFELEKPGHFGLVSLSRSIATYTTLSMTRLARDNPGVIFIHHYPGGVDTGAFKKAWGDKWWFWVLVG</sequence>
<proteinExistence type="predicted"/>
<dbReference type="EMBL" id="MSFK01000004">
    <property type="protein sequence ID" value="PWY94620.1"/>
    <property type="molecule type" value="Genomic_DNA"/>
</dbReference>
<evidence type="ECO:0000256" key="1">
    <source>
        <dbReference type="ARBA" id="ARBA00023002"/>
    </source>
</evidence>
<dbReference type="RefSeq" id="XP_025471381.1">
    <property type="nucleotide sequence ID" value="XM_025614907.1"/>
</dbReference>
<feature type="non-terminal residue" evidence="2">
    <location>
        <position position="238"/>
    </location>
</feature>
<reference evidence="2 3" key="1">
    <citation type="submission" date="2016-12" db="EMBL/GenBank/DDBJ databases">
        <title>The genomes of Aspergillus section Nigri reveals drivers in fungal speciation.</title>
        <authorList>
            <consortium name="DOE Joint Genome Institute"/>
            <person name="Vesth T.C."/>
            <person name="Nybo J."/>
            <person name="Theobald S."/>
            <person name="Brandl J."/>
            <person name="Frisvad J.C."/>
            <person name="Nielsen K.F."/>
            <person name="Lyhne E.K."/>
            <person name="Kogle M.E."/>
            <person name="Kuo A."/>
            <person name="Riley R."/>
            <person name="Clum A."/>
            <person name="Nolan M."/>
            <person name="Lipzen A."/>
            <person name="Salamov A."/>
            <person name="Henrissat B."/>
            <person name="Wiebenga A."/>
            <person name="De Vries R.P."/>
            <person name="Grigoriev I.V."/>
            <person name="Mortensen U.H."/>
            <person name="Andersen M.R."/>
            <person name="Baker S.E."/>
        </authorList>
    </citation>
    <scope>NUCLEOTIDE SEQUENCE [LARGE SCALE GENOMIC DNA]</scope>
    <source>
        <strain evidence="2 3">CBS 115572</strain>
    </source>
</reference>
<dbReference type="Gene3D" id="3.40.50.720">
    <property type="entry name" value="NAD(P)-binding Rossmann-like Domain"/>
    <property type="match status" value="1"/>
</dbReference>
<accession>A0A317XDK7</accession>
<evidence type="ECO:0008006" key="4">
    <source>
        <dbReference type="Google" id="ProtNLM"/>
    </source>
</evidence>
<dbReference type="Pfam" id="PF00106">
    <property type="entry name" value="adh_short"/>
    <property type="match status" value="1"/>
</dbReference>
<dbReference type="PANTHER" id="PTHR47534">
    <property type="entry name" value="YALI0E05731P"/>
    <property type="match status" value="1"/>
</dbReference>
<dbReference type="InterPro" id="IPR036291">
    <property type="entry name" value="NAD(P)-bd_dom_sf"/>
</dbReference>
<comment type="caution">
    <text evidence="2">The sequence shown here is derived from an EMBL/GenBank/DDBJ whole genome shotgun (WGS) entry which is preliminary data.</text>
</comment>
<dbReference type="InterPro" id="IPR002347">
    <property type="entry name" value="SDR_fam"/>
</dbReference>
<keyword evidence="3" id="KW-1185">Reference proteome</keyword>
<dbReference type="Proteomes" id="UP000246702">
    <property type="component" value="Unassembled WGS sequence"/>
</dbReference>
<dbReference type="AlphaFoldDB" id="A0A317XDK7"/>
<gene>
    <name evidence="2" type="ORF">BO94DRAFT_572191</name>
</gene>
<dbReference type="PANTHER" id="PTHR47534:SF3">
    <property type="entry name" value="ALCOHOL DEHYDROGENASE-LIKE C-TERMINAL DOMAIN-CONTAINING PROTEIN"/>
    <property type="match status" value="1"/>
</dbReference>